<dbReference type="InterPro" id="IPR002502">
    <property type="entry name" value="Amidase_domain"/>
</dbReference>
<dbReference type="InterPro" id="IPR002477">
    <property type="entry name" value="Peptidoglycan-bd-like"/>
</dbReference>
<keyword evidence="6" id="KW-1185">Reference proteome</keyword>
<keyword evidence="2" id="KW-0081">Bacteriolytic enzyme</keyword>
<dbReference type="Pfam" id="PF01551">
    <property type="entry name" value="Peptidase_M23"/>
    <property type="match status" value="1"/>
</dbReference>
<evidence type="ECO:0000256" key="2">
    <source>
        <dbReference type="ARBA" id="ARBA00022638"/>
    </source>
</evidence>
<dbReference type="Gene3D" id="1.10.101.10">
    <property type="entry name" value="PGBD-like superfamily/PGBD"/>
    <property type="match status" value="1"/>
</dbReference>
<dbReference type="InterPro" id="IPR050570">
    <property type="entry name" value="Cell_wall_metabolism_enzyme"/>
</dbReference>
<dbReference type="GO" id="GO:0009253">
    <property type="term" value="P:peptidoglycan catabolic process"/>
    <property type="evidence" value="ECO:0007669"/>
    <property type="project" value="InterPro"/>
</dbReference>
<dbReference type="GO" id="GO:0008745">
    <property type="term" value="F:N-acetylmuramoyl-L-alanine amidase activity"/>
    <property type="evidence" value="ECO:0007669"/>
    <property type="project" value="InterPro"/>
</dbReference>
<keyword evidence="1" id="KW-0929">Antimicrobial</keyword>
<dbReference type="Pfam" id="PF01510">
    <property type="entry name" value="Amidase_2"/>
    <property type="match status" value="1"/>
</dbReference>
<dbReference type="InterPro" id="IPR036505">
    <property type="entry name" value="Amidase/PGRP_sf"/>
</dbReference>
<dbReference type="GeneID" id="63926057"/>
<dbReference type="PANTHER" id="PTHR21666:SF270">
    <property type="entry name" value="MUREIN HYDROLASE ACTIVATOR ENVC"/>
    <property type="match status" value="1"/>
</dbReference>
<dbReference type="SUPFAM" id="SSF47090">
    <property type="entry name" value="PGBD-like"/>
    <property type="match status" value="1"/>
</dbReference>
<feature type="region of interest" description="Disordered" evidence="3">
    <location>
        <begin position="131"/>
        <end position="169"/>
    </location>
</feature>
<dbReference type="SUPFAM" id="SSF55846">
    <property type="entry name" value="N-acetylmuramoyl-L-alanine amidase-like"/>
    <property type="match status" value="1"/>
</dbReference>
<evidence type="ECO:0000256" key="1">
    <source>
        <dbReference type="ARBA" id="ARBA00022529"/>
    </source>
</evidence>
<evidence type="ECO:0000313" key="6">
    <source>
        <dbReference type="Proteomes" id="UP000326949"/>
    </source>
</evidence>
<dbReference type="InterPro" id="IPR036366">
    <property type="entry name" value="PGBDSf"/>
</dbReference>
<evidence type="ECO:0000313" key="5">
    <source>
        <dbReference type="EMBL" id="QFG09981.1"/>
    </source>
</evidence>
<organism evidence="5 6">
    <name type="scientific">Mycobacterium phage Antsirabe</name>
    <dbReference type="NCBI Taxonomy" id="2575610"/>
    <lineage>
        <taxon>Viruses</taxon>
        <taxon>Duplodnaviria</taxon>
        <taxon>Heunggongvirae</taxon>
        <taxon>Uroviricota</taxon>
        <taxon>Caudoviricetes</taxon>
        <taxon>Gclasvirinae</taxon>
        <taxon>Antsirabevirus</taxon>
        <taxon>Antsirabevirus antsirabe</taxon>
    </lineage>
</organism>
<sequence>MADRYLPMREGTYQIASGFGPRWGTVHRGLDFAAKDGTPIYAAQAGTVVHIGAAQGFGQWIVVDHPAEDGAGTTVYGHMWNAFATGLKQGARVEAGQLIGYVGSNGQSTGPHLHFEVHPTVWAAGSQLDPAPWLRGARNPGDPTAPRPAPAPAPAPAPPPGGNTVGDPIWLPDALRPAVSNLVEYPGWRNRGHGDFKDIRGVMVHHTGGPASARSIADGRPDLRGPLSQLHIARDGTVTIVAAGVAWHAGAGSYPWLPTNMGNWHLIGIECEWPYRGSGISERNAGDEPWRREQIIAIRNTCAALLSWMRFGVDRLIGHKDYAGRAQGKWDPGNMSMPWLRGEVEKDMSGFAFPGEDGPRPIIVDTGLPPVPLPPAPAPAYAGVLIHRGMTGPAVRRLQETLRRWYSKLVVDGDFGPATEAAVRDFQRLRPPLAADGVVGPATATKMGLVL</sequence>
<feature type="domain" description="N-acetylmuramoyl-L-alanine amidase" evidence="4">
    <location>
        <begin position="187"/>
        <end position="333"/>
    </location>
</feature>
<accession>A0A5J6TGH0</accession>
<dbReference type="Pfam" id="PF01471">
    <property type="entry name" value="PG_binding_1"/>
    <property type="match status" value="1"/>
</dbReference>
<dbReference type="InterPro" id="IPR016047">
    <property type="entry name" value="M23ase_b-sheet_dom"/>
</dbReference>
<dbReference type="CDD" id="cd06583">
    <property type="entry name" value="PGRP"/>
    <property type="match status" value="1"/>
</dbReference>
<dbReference type="GO" id="GO:0004222">
    <property type="term" value="F:metalloendopeptidase activity"/>
    <property type="evidence" value="ECO:0007669"/>
    <property type="project" value="TreeGrafter"/>
</dbReference>
<reference evidence="5 6" key="1">
    <citation type="submission" date="2019-07" db="EMBL/GenBank/DDBJ databases">
        <authorList>
            <person name="Divens A.M."/>
            <person name="Garlena R.A."/>
            <person name="Russell D.A."/>
            <person name="Pope W.H."/>
            <person name="Jacobs-Sera D."/>
            <person name="Hatfull G.F."/>
        </authorList>
    </citation>
    <scope>NUCLEOTIDE SEQUENCE [LARGE SCALE GENOMIC DNA]</scope>
</reference>
<dbReference type="InterPro" id="IPR011055">
    <property type="entry name" value="Dup_hybrid_motif"/>
</dbReference>
<evidence type="ECO:0000259" key="4">
    <source>
        <dbReference type="SMART" id="SM00644"/>
    </source>
</evidence>
<name>A0A5J6TGH0_9CAUD</name>
<dbReference type="InterPro" id="IPR036365">
    <property type="entry name" value="PGBD-like_sf"/>
</dbReference>
<dbReference type="EMBL" id="MN234183">
    <property type="protein sequence ID" value="QFG09981.1"/>
    <property type="molecule type" value="Genomic_DNA"/>
</dbReference>
<proteinExistence type="predicted"/>
<dbReference type="RefSeq" id="YP_010051567.1">
    <property type="nucleotide sequence ID" value="NC_054444.1"/>
</dbReference>
<dbReference type="Gene3D" id="2.70.70.10">
    <property type="entry name" value="Glucose Permease (Domain IIA)"/>
    <property type="match status" value="1"/>
</dbReference>
<dbReference type="KEGG" id="vg:63926057"/>
<gene>
    <name evidence="5" type="primary">27</name>
    <name evidence="5" type="ORF">PBI_ANTSIRABE_27</name>
</gene>
<protein>
    <submittedName>
        <fullName evidence="5">Lysin A</fullName>
    </submittedName>
</protein>
<dbReference type="SUPFAM" id="SSF51261">
    <property type="entry name" value="Duplicated hybrid motif"/>
    <property type="match status" value="1"/>
</dbReference>
<dbReference type="Proteomes" id="UP000326949">
    <property type="component" value="Segment"/>
</dbReference>
<feature type="compositionally biased region" description="Pro residues" evidence="3">
    <location>
        <begin position="143"/>
        <end position="161"/>
    </location>
</feature>
<dbReference type="Gene3D" id="3.40.80.10">
    <property type="entry name" value="Peptidoglycan recognition protein-like"/>
    <property type="match status" value="1"/>
</dbReference>
<dbReference type="CDD" id="cd12797">
    <property type="entry name" value="M23_peptidase"/>
    <property type="match status" value="1"/>
</dbReference>
<evidence type="ECO:0000256" key="3">
    <source>
        <dbReference type="SAM" id="MobiDB-lite"/>
    </source>
</evidence>
<dbReference type="PANTHER" id="PTHR21666">
    <property type="entry name" value="PEPTIDASE-RELATED"/>
    <property type="match status" value="1"/>
</dbReference>
<dbReference type="GO" id="GO:0042742">
    <property type="term" value="P:defense response to bacterium"/>
    <property type="evidence" value="ECO:0007669"/>
    <property type="project" value="UniProtKB-KW"/>
</dbReference>
<dbReference type="SMART" id="SM00644">
    <property type="entry name" value="Ami_2"/>
    <property type="match status" value="1"/>
</dbReference>
<dbReference type="GO" id="GO:0001897">
    <property type="term" value="P:symbiont-mediated cytolysis of host cell"/>
    <property type="evidence" value="ECO:0007669"/>
    <property type="project" value="UniProtKB-ARBA"/>
</dbReference>